<organism evidence="2 3">
    <name type="scientific">candidate division WOR-1 bacterium RIFOXYB2_FULL_36_35</name>
    <dbReference type="NCBI Taxonomy" id="1802578"/>
    <lineage>
        <taxon>Bacteria</taxon>
        <taxon>Bacillati</taxon>
        <taxon>Saganbacteria</taxon>
    </lineage>
</organism>
<dbReference type="PANTHER" id="PTHR43679">
    <property type="entry name" value="OCTANOYLTRANSFERASE LIPM-RELATED"/>
    <property type="match status" value="1"/>
</dbReference>
<reference evidence="2 3" key="1">
    <citation type="journal article" date="2016" name="Nat. Commun.">
        <title>Thousands of microbial genomes shed light on interconnected biogeochemical processes in an aquifer system.</title>
        <authorList>
            <person name="Anantharaman K."/>
            <person name="Brown C.T."/>
            <person name="Hug L.A."/>
            <person name="Sharon I."/>
            <person name="Castelle C.J."/>
            <person name="Probst A.J."/>
            <person name="Thomas B.C."/>
            <person name="Singh A."/>
            <person name="Wilkins M.J."/>
            <person name="Karaoz U."/>
            <person name="Brodie E.L."/>
            <person name="Williams K.H."/>
            <person name="Hubbard S.S."/>
            <person name="Banfield J.F."/>
        </authorList>
    </citation>
    <scope>NUCLEOTIDE SEQUENCE [LARGE SCALE GENOMIC DNA]</scope>
</reference>
<dbReference type="Proteomes" id="UP000177905">
    <property type="component" value="Unassembled WGS sequence"/>
</dbReference>
<protein>
    <recommendedName>
        <fullName evidence="1">BPL/LPL catalytic domain-containing protein</fullName>
    </recommendedName>
</protein>
<dbReference type="CDD" id="cd16443">
    <property type="entry name" value="LplA"/>
    <property type="match status" value="1"/>
</dbReference>
<dbReference type="InterPro" id="IPR045864">
    <property type="entry name" value="aa-tRNA-synth_II/BPL/LPL"/>
</dbReference>
<accession>A0A1F4S3P2</accession>
<name>A0A1F4S3P2_UNCSA</name>
<evidence type="ECO:0000259" key="1">
    <source>
        <dbReference type="PROSITE" id="PS51733"/>
    </source>
</evidence>
<dbReference type="PROSITE" id="PS51733">
    <property type="entry name" value="BPL_LPL_CATALYTIC"/>
    <property type="match status" value="1"/>
</dbReference>
<dbReference type="AlphaFoldDB" id="A0A1F4S3P2"/>
<comment type="caution">
    <text evidence="2">The sequence shown here is derived from an EMBL/GenBank/DDBJ whole genome shotgun (WGS) entry which is preliminary data.</text>
</comment>
<gene>
    <name evidence="2" type="ORF">A2290_09120</name>
</gene>
<feature type="domain" description="BPL/LPL catalytic" evidence="1">
    <location>
        <begin position="46"/>
        <end position="254"/>
    </location>
</feature>
<dbReference type="Pfam" id="PF21948">
    <property type="entry name" value="LplA-B_cat"/>
    <property type="match status" value="1"/>
</dbReference>
<evidence type="ECO:0000313" key="2">
    <source>
        <dbReference type="EMBL" id="OGC15051.1"/>
    </source>
</evidence>
<proteinExistence type="predicted"/>
<sequence length="255" mass="29000">MNGLAFCYVLFYSVNFSMKKFSLFIDKNKSGSFHMQRDLSLFQKCEAKDDLYVICIYSFYPPCISLGYSQKEEKEIDMQKAKSLGWEVVKRPTGGGIVFHNTAEITYSLIMPAENPILPKGLISSYLFISEAVVIALKSIGIKADIKQQTPDHRQQITNRRQPGLCFSYPAEHEIVVEGKKVVGSAQKRGKNAILQQGSIFVRKSDERIFSVLKRPFKRYNAISVEEVLGREVVFDEIKYALTQGFKERLGISLK</sequence>
<dbReference type="InterPro" id="IPR004143">
    <property type="entry name" value="BPL_LPL_catalytic"/>
</dbReference>
<dbReference type="EMBL" id="MEUA01000026">
    <property type="protein sequence ID" value="OGC15051.1"/>
    <property type="molecule type" value="Genomic_DNA"/>
</dbReference>
<dbReference type="Gene3D" id="3.30.930.10">
    <property type="entry name" value="Bira Bifunctional Protein, Domain 2"/>
    <property type="match status" value="1"/>
</dbReference>
<dbReference type="PANTHER" id="PTHR43679:SF2">
    <property type="entry name" value="OCTANOYL-[GCVH]:PROTEIN N-OCTANOYLTRANSFERASE"/>
    <property type="match status" value="1"/>
</dbReference>
<dbReference type="SUPFAM" id="SSF55681">
    <property type="entry name" value="Class II aaRS and biotin synthetases"/>
    <property type="match status" value="1"/>
</dbReference>
<dbReference type="InterPro" id="IPR050664">
    <property type="entry name" value="Octanoyltrans_LipM/LipL"/>
</dbReference>
<evidence type="ECO:0000313" key="3">
    <source>
        <dbReference type="Proteomes" id="UP000177905"/>
    </source>
</evidence>